<evidence type="ECO:0000256" key="1">
    <source>
        <dbReference type="ARBA" id="ARBA00022825"/>
    </source>
</evidence>
<accession>A0A2A7BN03</accession>
<dbReference type="InterPro" id="IPR043504">
    <property type="entry name" value="Peptidase_S1_PA_chymotrypsin"/>
</dbReference>
<dbReference type="EMBL" id="NVPQ01000067">
    <property type="protein sequence ID" value="PDY38431.1"/>
    <property type="molecule type" value="Genomic_DNA"/>
</dbReference>
<keyword evidence="1" id="KW-0720">Serine protease</keyword>
<evidence type="ECO:0008006" key="4">
    <source>
        <dbReference type="Google" id="ProtNLM"/>
    </source>
</evidence>
<dbReference type="Proteomes" id="UP000220111">
    <property type="component" value="Unassembled WGS sequence"/>
</dbReference>
<dbReference type="SUPFAM" id="SSF50494">
    <property type="entry name" value="Trypsin-like serine proteases"/>
    <property type="match status" value="1"/>
</dbReference>
<dbReference type="AlphaFoldDB" id="A0A2A7BN03"/>
<reference evidence="2 3" key="1">
    <citation type="submission" date="2017-09" db="EMBL/GenBank/DDBJ databases">
        <title>Large-scale bioinformatics analysis of Bacillus genomes uncovers conserved roles of natural products in bacterial physiology.</title>
        <authorList>
            <consortium name="Agbiome Team Llc"/>
            <person name="Bleich R.M."/>
            <person name="Grubbs K.J."/>
            <person name="Santa Maria K.C."/>
            <person name="Allen S.E."/>
            <person name="Farag S."/>
            <person name="Shank E.A."/>
            <person name="Bowers A."/>
        </authorList>
    </citation>
    <scope>NUCLEOTIDE SEQUENCE [LARGE SCALE GENOMIC DNA]</scope>
    <source>
        <strain evidence="2 3">AFS098222</strain>
    </source>
</reference>
<name>A0A2A7BN03_9BACI</name>
<gene>
    <name evidence="2" type="ORF">COO17_21095</name>
</gene>
<keyword evidence="1" id="KW-0645">Protease</keyword>
<sequence>MRIIENLKEGEMFMETIIIGHDKLASMFPEFKELSGKHLVRILKIKDSKIEALGSGGLLKYKDRYFVITNAHVIKGVEDKREIRIPYIVNDDCSFSMEILDMKFNLPDDIAVLEINLKDNFVRSKLEFLDACFLDTDLKGYVDRTNILYLHGYPSGGTNIDEDNMGIEIETLPYCTFVAEFDEEIGSLYAYINDEVITEFGDYIPTPVVTGMSGSFVYGYYLEESTFRVIGVLTAWHIEDERLEIYPIQEFIDYIDKNYFSNL</sequence>
<dbReference type="GO" id="GO:0008236">
    <property type="term" value="F:serine-type peptidase activity"/>
    <property type="evidence" value="ECO:0007669"/>
    <property type="project" value="UniProtKB-KW"/>
</dbReference>
<evidence type="ECO:0000313" key="2">
    <source>
        <dbReference type="EMBL" id="PDY38431.1"/>
    </source>
</evidence>
<dbReference type="InterPro" id="IPR009003">
    <property type="entry name" value="Peptidase_S1_PA"/>
</dbReference>
<comment type="caution">
    <text evidence="2">The sequence shown here is derived from an EMBL/GenBank/DDBJ whole genome shotgun (WGS) entry which is preliminary data.</text>
</comment>
<organism evidence="2 3">
    <name type="scientific">Bacillus wiedmannii</name>
    <dbReference type="NCBI Taxonomy" id="1890302"/>
    <lineage>
        <taxon>Bacteria</taxon>
        <taxon>Bacillati</taxon>
        <taxon>Bacillota</taxon>
        <taxon>Bacilli</taxon>
        <taxon>Bacillales</taxon>
        <taxon>Bacillaceae</taxon>
        <taxon>Bacillus</taxon>
        <taxon>Bacillus cereus group</taxon>
    </lineage>
</organism>
<dbReference type="Gene3D" id="2.40.10.10">
    <property type="entry name" value="Trypsin-like serine proteases"/>
    <property type="match status" value="1"/>
</dbReference>
<proteinExistence type="predicted"/>
<protein>
    <recommendedName>
        <fullName evidence="4">Serine protease</fullName>
    </recommendedName>
</protein>
<evidence type="ECO:0000313" key="3">
    <source>
        <dbReference type="Proteomes" id="UP000220111"/>
    </source>
</evidence>
<keyword evidence="1" id="KW-0378">Hydrolase</keyword>